<dbReference type="EMBL" id="JAELUR010000015">
    <property type="protein sequence ID" value="KAG7423578.1"/>
    <property type="molecule type" value="Genomic_DNA"/>
</dbReference>
<gene>
    <name evidence="3" type="ORF">Forpi1262_v014516</name>
    <name evidence="2" type="ORF">Forpi1262_v015263</name>
</gene>
<comment type="caution">
    <text evidence="2">The sequence shown here is derived from an EMBL/GenBank/DDBJ whole genome shotgun (WGS) entry which is preliminary data.</text>
</comment>
<protein>
    <recommendedName>
        <fullName evidence="5">Secreted in xylem 10</fullName>
    </recommendedName>
</protein>
<evidence type="ECO:0000256" key="1">
    <source>
        <dbReference type="SAM" id="SignalP"/>
    </source>
</evidence>
<keyword evidence="1" id="KW-0732">Signal</keyword>
<evidence type="ECO:0000313" key="3">
    <source>
        <dbReference type="EMBL" id="KAG7424259.1"/>
    </source>
</evidence>
<feature type="chain" id="PRO_5036433720" description="Secreted in xylem 10" evidence="1">
    <location>
        <begin position="19"/>
        <end position="167"/>
    </location>
</feature>
<proteinExistence type="predicted"/>
<evidence type="ECO:0000313" key="4">
    <source>
        <dbReference type="Proteomes" id="UP000693942"/>
    </source>
</evidence>
<sequence length="167" mass="18444">MRYSTLIAALHIAGLALASPVLSSRDVVLTPPSNQGVPPSIDARDLARREPIEPLIVTEIQTAEHGLDASGLQKRTLNIRLRLDTGSAYRATYNGLAIIIHIFYDLAVNHVVFYWDIDGTNPAPGQLTFGFKDLSTNLGRPARAYTHDTRYNLGRGFKQDDIISIFK</sequence>
<dbReference type="EMBL" id="JAELUR010000013">
    <property type="protein sequence ID" value="KAG7424259.1"/>
    <property type="molecule type" value="Genomic_DNA"/>
</dbReference>
<evidence type="ECO:0000313" key="2">
    <source>
        <dbReference type="EMBL" id="KAG7423578.1"/>
    </source>
</evidence>
<dbReference type="Proteomes" id="UP000693942">
    <property type="component" value="Unassembled WGS sequence"/>
</dbReference>
<reference evidence="2" key="1">
    <citation type="submission" date="2021-04" db="EMBL/GenBank/DDBJ databases">
        <title>First draft genome resource for Brassicaceae pathogens Fusarium oxysporum f. sp. raphani and Fusarium oxysporum f. sp. rapae.</title>
        <authorList>
            <person name="Asai S."/>
        </authorList>
    </citation>
    <scope>NUCLEOTIDE SEQUENCE</scope>
    <source>
        <strain evidence="2">Tf1262</strain>
    </source>
</reference>
<feature type="signal peptide" evidence="1">
    <location>
        <begin position="1"/>
        <end position="18"/>
    </location>
</feature>
<accession>A0A8J5PCI8</accession>
<dbReference type="AlphaFoldDB" id="A0A8J5PCI8"/>
<evidence type="ECO:0008006" key="5">
    <source>
        <dbReference type="Google" id="ProtNLM"/>
    </source>
</evidence>
<organism evidence="2 4">
    <name type="scientific">Fusarium oxysporum f. sp. raphani</name>
    <dbReference type="NCBI Taxonomy" id="96318"/>
    <lineage>
        <taxon>Eukaryota</taxon>
        <taxon>Fungi</taxon>
        <taxon>Dikarya</taxon>
        <taxon>Ascomycota</taxon>
        <taxon>Pezizomycotina</taxon>
        <taxon>Sordariomycetes</taxon>
        <taxon>Hypocreomycetidae</taxon>
        <taxon>Hypocreales</taxon>
        <taxon>Nectriaceae</taxon>
        <taxon>Fusarium</taxon>
        <taxon>Fusarium oxysporum species complex</taxon>
    </lineage>
</organism>
<name>A0A8J5PCI8_FUSOX</name>